<organism evidence="1 2">
    <name type="scientific">Naganishia onofrii</name>
    <dbReference type="NCBI Taxonomy" id="1851511"/>
    <lineage>
        <taxon>Eukaryota</taxon>
        <taxon>Fungi</taxon>
        <taxon>Dikarya</taxon>
        <taxon>Basidiomycota</taxon>
        <taxon>Agaricomycotina</taxon>
        <taxon>Tremellomycetes</taxon>
        <taxon>Filobasidiales</taxon>
        <taxon>Filobasidiaceae</taxon>
        <taxon>Naganishia</taxon>
    </lineage>
</organism>
<reference evidence="1" key="1">
    <citation type="submission" date="2023-04" db="EMBL/GenBank/DDBJ databases">
        <title>Draft Genome sequencing of Naganishia species isolated from polar environments using Oxford Nanopore Technology.</title>
        <authorList>
            <person name="Leo P."/>
            <person name="Venkateswaran K."/>
        </authorList>
    </citation>
    <scope>NUCLEOTIDE SEQUENCE</scope>
    <source>
        <strain evidence="1">DBVPG 5303</strain>
    </source>
</reference>
<dbReference type="EMBL" id="JASBWV010000048">
    <property type="protein sequence ID" value="KAJ9115166.1"/>
    <property type="molecule type" value="Genomic_DNA"/>
</dbReference>
<accession>A0ACC2WWH3</accession>
<comment type="caution">
    <text evidence="1">The sequence shown here is derived from an EMBL/GenBank/DDBJ whole genome shotgun (WGS) entry which is preliminary data.</text>
</comment>
<name>A0ACC2WWH3_9TREE</name>
<proteinExistence type="predicted"/>
<sequence>MTIYALYIYDRHCECVYYQDWHQTRKPQPPRAGGTYRRDVARYDEGGNGEGDAGREEEAAKRKGTVAGLPFDEQAKLVYGVLLSLRNMVKKLSGRDNEQFTAYRTSSYKFHLYTTPTNFHFIMMSDPLADSLRGVLRQLYVGPFLAYVVRNPLVDWDTEGQEGKEPRSRGVDNDLGDHEDSTGGRMKLLRRSGASGCIATNKD</sequence>
<evidence type="ECO:0000313" key="1">
    <source>
        <dbReference type="EMBL" id="KAJ9115166.1"/>
    </source>
</evidence>
<protein>
    <submittedName>
        <fullName evidence="1">Uncharacterized protein</fullName>
    </submittedName>
</protein>
<gene>
    <name evidence="1" type="ORF">QFC24_007077</name>
</gene>
<dbReference type="Proteomes" id="UP001234202">
    <property type="component" value="Unassembled WGS sequence"/>
</dbReference>
<keyword evidence="2" id="KW-1185">Reference proteome</keyword>
<evidence type="ECO:0000313" key="2">
    <source>
        <dbReference type="Proteomes" id="UP001234202"/>
    </source>
</evidence>